<evidence type="ECO:0000259" key="2">
    <source>
        <dbReference type="Pfam" id="PF07143"/>
    </source>
</evidence>
<dbReference type="InterPro" id="IPR023374">
    <property type="entry name" value="AttH-like_dom_sf"/>
</dbReference>
<dbReference type="InterPro" id="IPR010791">
    <property type="entry name" value="AttH_dom"/>
</dbReference>
<dbReference type="Pfam" id="PF07143">
    <property type="entry name" value="CrtC"/>
    <property type="match status" value="1"/>
</dbReference>
<dbReference type="AlphaFoldDB" id="A0A939LT13"/>
<evidence type="ECO:0000313" key="3">
    <source>
        <dbReference type="EMBL" id="MBO1752495.1"/>
    </source>
</evidence>
<sequence>MSVEEASNWTTDHGPGTPHRAGIAHRDEDFRRLGIERERVAGWEDGARTDGRRGTYEWWYFDAHLDDGAKLVVIFMTKDLSAPNTRLSPQMRLNLDLPDGRSYEIIKDFPAASFSASAARADVVLGGNTFAGDLSHYAIHVDVDGITVDLMLDAEVEPWRPHTGYLVFGRKRDLEFAWLPSVPQGRVRGSYEVDGARTEVTGVGYHDHNWGNVGMISVINDWYWARGQAGPYSVIASYITAHKRYGYEPIPIFMLARNGRIVADDAAHVNFSASEIRTDPKTGKPVATVTTYTYDDGTDRYTVTFTRRRDLVANTFVEQMRGWRKAAARLVGFDGAYLRFIGELSIERQATDGYVLETYTDEAIWELMYFGHARQAGTANGSNES</sequence>
<organism evidence="3 4">
    <name type="scientific">Actinotalea soli</name>
    <dbReference type="NCBI Taxonomy" id="2819234"/>
    <lineage>
        <taxon>Bacteria</taxon>
        <taxon>Bacillati</taxon>
        <taxon>Actinomycetota</taxon>
        <taxon>Actinomycetes</taxon>
        <taxon>Micrococcales</taxon>
        <taxon>Cellulomonadaceae</taxon>
        <taxon>Actinotalea</taxon>
    </lineage>
</organism>
<feature type="region of interest" description="Disordered" evidence="1">
    <location>
        <begin position="1"/>
        <end position="22"/>
    </location>
</feature>
<proteinExistence type="predicted"/>
<feature type="compositionally biased region" description="Polar residues" evidence="1">
    <location>
        <begin position="1"/>
        <end position="11"/>
    </location>
</feature>
<dbReference type="RefSeq" id="WP_208056181.1">
    <property type="nucleotide sequence ID" value="NZ_JAGEMK010000006.1"/>
</dbReference>
<accession>A0A939LT13</accession>
<gene>
    <name evidence="3" type="ORF">J4G33_11850</name>
</gene>
<protein>
    <submittedName>
        <fullName evidence="3">Hydroxyneurosporene dehydrogenase</fullName>
    </submittedName>
</protein>
<feature type="domain" description="AttH" evidence="2">
    <location>
        <begin position="57"/>
        <end position="212"/>
    </location>
</feature>
<evidence type="ECO:0000256" key="1">
    <source>
        <dbReference type="SAM" id="MobiDB-lite"/>
    </source>
</evidence>
<dbReference type="Gene3D" id="2.40.370.10">
    <property type="entry name" value="AttH-like domain"/>
    <property type="match status" value="1"/>
</dbReference>
<dbReference type="SUPFAM" id="SSF159245">
    <property type="entry name" value="AttH-like"/>
    <property type="match status" value="1"/>
</dbReference>
<dbReference type="EMBL" id="JAGEMK010000006">
    <property type="protein sequence ID" value="MBO1752495.1"/>
    <property type="molecule type" value="Genomic_DNA"/>
</dbReference>
<dbReference type="CDD" id="cd22187">
    <property type="entry name" value="asqI-like"/>
    <property type="match status" value="1"/>
</dbReference>
<reference evidence="3" key="1">
    <citation type="submission" date="2021-03" db="EMBL/GenBank/DDBJ databases">
        <title>Actinotalea soli sp. nov., isolated from soil.</title>
        <authorList>
            <person name="Ping W."/>
            <person name="Zhang J."/>
        </authorList>
    </citation>
    <scope>NUCLEOTIDE SEQUENCE</scope>
    <source>
        <strain evidence="3">BY-33</strain>
    </source>
</reference>
<comment type="caution">
    <text evidence="3">The sequence shown here is derived from an EMBL/GenBank/DDBJ whole genome shotgun (WGS) entry which is preliminary data.</text>
</comment>
<evidence type="ECO:0000313" key="4">
    <source>
        <dbReference type="Proteomes" id="UP000664209"/>
    </source>
</evidence>
<name>A0A939LT13_9CELL</name>
<dbReference type="Proteomes" id="UP000664209">
    <property type="component" value="Unassembled WGS sequence"/>
</dbReference>
<keyword evidence="4" id="KW-1185">Reference proteome</keyword>